<organism evidence="4 5">
    <name type="scientific">Cryomorpha ignava</name>
    <dbReference type="NCBI Taxonomy" id="101383"/>
    <lineage>
        <taxon>Bacteria</taxon>
        <taxon>Pseudomonadati</taxon>
        <taxon>Bacteroidota</taxon>
        <taxon>Flavobacteriia</taxon>
        <taxon>Flavobacteriales</taxon>
        <taxon>Cryomorphaceae</taxon>
        <taxon>Cryomorpha</taxon>
    </lineage>
</organism>
<dbReference type="PANTHER" id="PTHR30329">
    <property type="entry name" value="STATOR ELEMENT OF FLAGELLAR MOTOR COMPLEX"/>
    <property type="match status" value="1"/>
</dbReference>
<sequence length="333" mass="37451">MKNNITVLLSAACVATVLYSCVPNRQFTDVKNKQEACEAENKQLRANAEVFETRLNEFDSKYTVAEKKIEALKSDTAVMGNSLRILRKQYDKINALNDELLSKSASLNAGSEREKNTLMAELEELRVRLLAKEDALNELESTLNSKEEELQDREQKLTQLRQMIQRKDSAMQALRASVSKALLGFEGKGITVEKRNGRVYVSMEAQLLFATGSTEIDQKGKQAVIDLARAIQGNDDLHIMVEGHTDTDEFSRTTYPRNNWDLSVLRATSVIKLMTENSDIDPRLLTAAGRSQYQPVDPANKAKNRRIEVILSPKLDELFDAIQADEVAPEENK</sequence>
<dbReference type="CDD" id="cd07185">
    <property type="entry name" value="OmpA_C-like"/>
    <property type="match status" value="1"/>
</dbReference>
<dbReference type="PROSITE" id="PS51257">
    <property type="entry name" value="PROKAR_LIPOPROTEIN"/>
    <property type="match status" value="1"/>
</dbReference>
<keyword evidence="5" id="KW-1185">Reference proteome</keyword>
<name>A0A7K3WKM0_9FLAO</name>
<dbReference type="InterPro" id="IPR050330">
    <property type="entry name" value="Bact_OuterMem_StrucFunc"/>
</dbReference>
<evidence type="ECO:0000256" key="1">
    <source>
        <dbReference type="PROSITE-ProRule" id="PRU00473"/>
    </source>
</evidence>
<dbReference type="InterPro" id="IPR006665">
    <property type="entry name" value="OmpA-like"/>
</dbReference>
<accession>A0A7K3WKM0</accession>
<keyword evidence="2" id="KW-0175">Coiled coil</keyword>
<feature type="coiled-coil region" evidence="2">
    <location>
        <begin position="27"/>
        <end position="167"/>
    </location>
</feature>
<feature type="domain" description="OmpA-like" evidence="3">
    <location>
        <begin position="196"/>
        <end position="315"/>
    </location>
</feature>
<proteinExistence type="predicted"/>
<dbReference type="SUPFAM" id="SSF103088">
    <property type="entry name" value="OmpA-like"/>
    <property type="match status" value="1"/>
</dbReference>
<dbReference type="Gene3D" id="3.30.1330.60">
    <property type="entry name" value="OmpA-like domain"/>
    <property type="match status" value="1"/>
</dbReference>
<gene>
    <name evidence="4" type="ORF">G3O08_00815</name>
</gene>
<dbReference type="PROSITE" id="PS51123">
    <property type="entry name" value="OMPA_2"/>
    <property type="match status" value="1"/>
</dbReference>
<dbReference type="Pfam" id="PF00691">
    <property type="entry name" value="OmpA"/>
    <property type="match status" value="1"/>
</dbReference>
<dbReference type="PANTHER" id="PTHR30329:SF21">
    <property type="entry name" value="LIPOPROTEIN YIAD-RELATED"/>
    <property type="match status" value="1"/>
</dbReference>
<dbReference type="GO" id="GO:0016020">
    <property type="term" value="C:membrane"/>
    <property type="evidence" value="ECO:0007669"/>
    <property type="project" value="UniProtKB-UniRule"/>
</dbReference>
<dbReference type="SUPFAM" id="SSF57997">
    <property type="entry name" value="Tropomyosin"/>
    <property type="match status" value="1"/>
</dbReference>
<dbReference type="AlphaFoldDB" id="A0A7K3WKM0"/>
<evidence type="ECO:0000313" key="5">
    <source>
        <dbReference type="Proteomes" id="UP000486602"/>
    </source>
</evidence>
<evidence type="ECO:0000256" key="2">
    <source>
        <dbReference type="SAM" id="Coils"/>
    </source>
</evidence>
<protein>
    <submittedName>
        <fullName evidence="4">OmpA family protein</fullName>
    </submittedName>
</protein>
<dbReference type="RefSeq" id="WP_163282761.1">
    <property type="nucleotide sequence ID" value="NZ_JAAGVY010000001.1"/>
</dbReference>
<dbReference type="EMBL" id="JAAGVY010000001">
    <property type="protein sequence ID" value="NEN22044.1"/>
    <property type="molecule type" value="Genomic_DNA"/>
</dbReference>
<dbReference type="Proteomes" id="UP000486602">
    <property type="component" value="Unassembled WGS sequence"/>
</dbReference>
<evidence type="ECO:0000259" key="3">
    <source>
        <dbReference type="PROSITE" id="PS51123"/>
    </source>
</evidence>
<dbReference type="Gene3D" id="1.10.287.1490">
    <property type="match status" value="1"/>
</dbReference>
<comment type="caution">
    <text evidence="4">The sequence shown here is derived from an EMBL/GenBank/DDBJ whole genome shotgun (WGS) entry which is preliminary data.</text>
</comment>
<keyword evidence="1" id="KW-0472">Membrane</keyword>
<evidence type="ECO:0000313" key="4">
    <source>
        <dbReference type="EMBL" id="NEN22044.1"/>
    </source>
</evidence>
<dbReference type="InterPro" id="IPR036737">
    <property type="entry name" value="OmpA-like_sf"/>
</dbReference>
<reference evidence="4 5" key="1">
    <citation type="submission" date="2020-02" db="EMBL/GenBank/DDBJ databases">
        <title>Out from the shadows clarifying the taxonomy of the family Cryomorphaceae and related taxa by utilizing the GTDB taxonomic framework.</title>
        <authorList>
            <person name="Bowman J.P."/>
        </authorList>
    </citation>
    <scope>NUCLEOTIDE SEQUENCE [LARGE SCALE GENOMIC DNA]</scope>
    <source>
        <strain evidence="4 5">QSSC 1-22</strain>
    </source>
</reference>